<feature type="transmembrane region" description="Helical" evidence="9">
    <location>
        <begin position="157"/>
        <end position="175"/>
    </location>
</feature>
<feature type="transmembrane region" description="Helical" evidence="9">
    <location>
        <begin position="226"/>
        <end position="247"/>
    </location>
</feature>
<reference evidence="12 13" key="1">
    <citation type="submission" date="2016-10" db="EMBL/GenBank/DDBJ databases">
        <title>Genome sequence of Mycobacterium talmonii.</title>
        <authorList>
            <person name="Greninger A.L."/>
            <person name="Elliott B."/>
            <person name="Vasireddy S."/>
            <person name="Vasireddy R."/>
        </authorList>
    </citation>
    <scope>NUCLEOTIDE SEQUENCE [LARGE SCALE GENOMIC DNA]</scope>
    <source>
        <strain evidence="13">NE-TNMC-100812</strain>
    </source>
</reference>
<evidence type="ECO:0000256" key="3">
    <source>
        <dbReference type="ARBA" id="ARBA00022676"/>
    </source>
</evidence>
<dbReference type="GO" id="GO:0005886">
    <property type="term" value="C:plasma membrane"/>
    <property type="evidence" value="ECO:0007669"/>
    <property type="project" value="UniProtKB-SubCell"/>
</dbReference>
<evidence type="ECO:0000256" key="7">
    <source>
        <dbReference type="ARBA" id="ARBA00023136"/>
    </source>
</evidence>
<evidence type="ECO:0000313" key="13">
    <source>
        <dbReference type="Proteomes" id="UP000179734"/>
    </source>
</evidence>
<evidence type="ECO:0000259" key="10">
    <source>
        <dbReference type="Pfam" id="PF13231"/>
    </source>
</evidence>
<name>A0A1S1NIR7_9MYCO</name>
<evidence type="ECO:0000256" key="5">
    <source>
        <dbReference type="ARBA" id="ARBA00022692"/>
    </source>
</evidence>
<feature type="transmembrane region" description="Helical" evidence="9">
    <location>
        <begin position="100"/>
        <end position="124"/>
    </location>
</feature>
<keyword evidence="2" id="KW-1003">Cell membrane</keyword>
<evidence type="ECO:0000256" key="6">
    <source>
        <dbReference type="ARBA" id="ARBA00022989"/>
    </source>
</evidence>
<organism evidence="12 13">
    <name type="scientific">Mycobacterium talmoniae</name>
    <dbReference type="NCBI Taxonomy" id="1858794"/>
    <lineage>
        <taxon>Bacteria</taxon>
        <taxon>Bacillati</taxon>
        <taxon>Actinomycetota</taxon>
        <taxon>Actinomycetes</taxon>
        <taxon>Mycobacteriales</taxon>
        <taxon>Mycobacteriaceae</taxon>
        <taxon>Mycobacterium</taxon>
    </lineage>
</organism>
<comment type="caution">
    <text evidence="12">The sequence shown here is derived from an EMBL/GenBank/DDBJ whole genome shotgun (WGS) entry which is preliminary data.</text>
</comment>
<dbReference type="InterPro" id="IPR050297">
    <property type="entry name" value="LipidA_mod_glycosyltrf_83"/>
</dbReference>
<feature type="transmembrane region" description="Helical" evidence="9">
    <location>
        <begin position="376"/>
        <end position="394"/>
    </location>
</feature>
<evidence type="ECO:0000256" key="9">
    <source>
        <dbReference type="SAM" id="Phobius"/>
    </source>
</evidence>
<accession>A0A1S1NIR7</accession>
<dbReference type="AlphaFoldDB" id="A0A1S1NIR7"/>
<feature type="transmembrane region" description="Helical" evidence="9">
    <location>
        <begin position="130"/>
        <end position="150"/>
    </location>
</feature>
<dbReference type="GO" id="GO:0016763">
    <property type="term" value="F:pentosyltransferase activity"/>
    <property type="evidence" value="ECO:0007669"/>
    <property type="project" value="TreeGrafter"/>
</dbReference>
<dbReference type="RefSeq" id="WP_071026547.1">
    <property type="nucleotide sequence ID" value="NZ_MLQM01000064.1"/>
</dbReference>
<dbReference type="InterPro" id="IPR056785">
    <property type="entry name" value="YkcA/B-like_C"/>
</dbReference>
<comment type="subcellular location">
    <subcellularLocation>
        <location evidence="1">Cell membrane</location>
        <topology evidence="1">Multi-pass membrane protein</topology>
    </subcellularLocation>
</comment>
<evidence type="ECO:0000256" key="4">
    <source>
        <dbReference type="ARBA" id="ARBA00022679"/>
    </source>
</evidence>
<dbReference type="GO" id="GO:0009103">
    <property type="term" value="P:lipopolysaccharide biosynthetic process"/>
    <property type="evidence" value="ECO:0007669"/>
    <property type="project" value="UniProtKB-ARBA"/>
</dbReference>
<evidence type="ECO:0000259" key="11">
    <source>
        <dbReference type="Pfam" id="PF24878"/>
    </source>
</evidence>
<keyword evidence="6 9" id="KW-1133">Transmembrane helix</keyword>
<evidence type="ECO:0000256" key="1">
    <source>
        <dbReference type="ARBA" id="ARBA00004651"/>
    </source>
</evidence>
<protein>
    <submittedName>
        <fullName evidence="12">Glycosyl transferase</fullName>
    </submittedName>
</protein>
<dbReference type="Pfam" id="PF24878">
    <property type="entry name" value="YkcB_C"/>
    <property type="match status" value="1"/>
</dbReference>
<keyword evidence="4 12" id="KW-0808">Transferase</keyword>
<feature type="transmembrane region" description="Helical" evidence="9">
    <location>
        <begin position="181"/>
        <end position="214"/>
    </location>
</feature>
<sequence length="632" mass="65564">MTLLDNAAPHVVSTPANDVPRPRWVRPALWTLLAATAVLYLWGLGAAGYANEFYAAAVQAGTQNWKALLFGSLDPGNAITVDKPPAALWVMGLSGRLFGFNAWSMLAPQALMGVGSVALLYAAVRRTSGAGAGLLAGTALALTPVAALMFRFNNPDALLVLLLVAAAYCVVRALDGSPNRWVALVGVALGLAFLTKLLQAFLVTPALALVVLVAVPGSVWSRLRTLLIGALTLIVSGGWFIALVSLWPTDSRPYIGGSTDNSLLQLALGYNGVGRVLGGDGNPVGGHHGGGGPGGGPPGGSPMFGGDAGITRMFGASMGTEISWLLPAALIGLIAVLWLLRSAGRTHRTRAGLLLWGGWLVVTAGVFSFMRGIMHPYYTVALAPAVAAVVAIGTRELWLRRWPAPARLALAGMLASTGVWNFVLLDRTPQWLPWLRWVLAIGAVLLAVVLAVRGHRLGRYRVAVAVAGLLVGLAGSAAYTVYTVAGSHGGGIPISGPARPDHGNHRPGPPPQSADNPALEALVSASDNRWAAATIGSHTASSLELDTGKSVMAIGGFSGGDNSPTLAQFQRYVTDHQVRYFIDGDGPGGPGGPGHHRRHGDDNGAAAQITVWVKAHFTAQRVGDATVYDLAG</sequence>
<dbReference type="EMBL" id="MLQM01000064">
    <property type="protein sequence ID" value="OHV03748.1"/>
    <property type="molecule type" value="Genomic_DNA"/>
</dbReference>
<feature type="domain" description="Putative mannosyltransferase YkcA/B-like C-terminal" evidence="11">
    <location>
        <begin position="525"/>
        <end position="616"/>
    </location>
</feature>
<feature type="transmembrane region" description="Helical" evidence="9">
    <location>
        <begin position="352"/>
        <end position="370"/>
    </location>
</feature>
<feature type="transmembrane region" description="Helical" evidence="9">
    <location>
        <begin position="28"/>
        <end position="50"/>
    </location>
</feature>
<dbReference type="Pfam" id="PF13231">
    <property type="entry name" value="PMT_2"/>
    <property type="match status" value="1"/>
</dbReference>
<proteinExistence type="predicted"/>
<dbReference type="GO" id="GO:0010041">
    <property type="term" value="P:response to iron(III) ion"/>
    <property type="evidence" value="ECO:0007669"/>
    <property type="project" value="TreeGrafter"/>
</dbReference>
<evidence type="ECO:0000256" key="8">
    <source>
        <dbReference type="SAM" id="MobiDB-lite"/>
    </source>
</evidence>
<feature type="transmembrane region" description="Helical" evidence="9">
    <location>
        <begin position="431"/>
        <end position="450"/>
    </location>
</feature>
<feature type="transmembrane region" description="Helical" evidence="9">
    <location>
        <begin position="462"/>
        <end position="482"/>
    </location>
</feature>
<feature type="transmembrane region" description="Helical" evidence="9">
    <location>
        <begin position="322"/>
        <end position="340"/>
    </location>
</feature>
<evidence type="ECO:0000256" key="2">
    <source>
        <dbReference type="ARBA" id="ARBA00022475"/>
    </source>
</evidence>
<dbReference type="PANTHER" id="PTHR33908">
    <property type="entry name" value="MANNOSYLTRANSFERASE YKCB-RELATED"/>
    <property type="match status" value="1"/>
</dbReference>
<feature type="transmembrane region" description="Helical" evidence="9">
    <location>
        <begin position="406"/>
        <end position="425"/>
    </location>
</feature>
<keyword evidence="7 9" id="KW-0472">Membrane</keyword>
<dbReference type="Proteomes" id="UP000179734">
    <property type="component" value="Unassembled WGS sequence"/>
</dbReference>
<dbReference type="InterPro" id="IPR038731">
    <property type="entry name" value="RgtA/B/C-like"/>
</dbReference>
<keyword evidence="5 9" id="KW-0812">Transmembrane</keyword>
<dbReference type="PANTHER" id="PTHR33908:SF3">
    <property type="entry name" value="UNDECAPRENYL PHOSPHATE-ALPHA-4-AMINO-4-DEOXY-L-ARABINOSE ARABINOSYL TRANSFERASE"/>
    <property type="match status" value="1"/>
</dbReference>
<feature type="region of interest" description="Disordered" evidence="8">
    <location>
        <begin position="493"/>
        <end position="517"/>
    </location>
</feature>
<keyword evidence="13" id="KW-1185">Reference proteome</keyword>
<feature type="domain" description="Glycosyltransferase RgtA/B/C/D-like" evidence="10">
    <location>
        <begin position="82"/>
        <end position="234"/>
    </location>
</feature>
<evidence type="ECO:0000313" key="12">
    <source>
        <dbReference type="EMBL" id="OHV03748.1"/>
    </source>
</evidence>
<gene>
    <name evidence="12" type="ORF">BKN37_13335</name>
</gene>
<keyword evidence="3" id="KW-0328">Glycosyltransferase</keyword>